<dbReference type="PROSITE" id="PS50106">
    <property type="entry name" value="PDZ"/>
    <property type="match status" value="2"/>
</dbReference>
<dbReference type="InterPro" id="IPR009003">
    <property type="entry name" value="Peptidase_S1_PA"/>
</dbReference>
<evidence type="ECO:0000256" key="8">
    <source>
        <dbReference type="PIRSR" id="PIRSR611782-2"/>
    </source>
</evidence>
<dbReference type="InterPro" id="IPR011782">
    <property type="entry name" value="Pept_S1C_Do"/>
</dbReference>
<dbReference type="GO" id="GO:0006508">
    <property type="term" value="P:proteolysis"/>
    <property type="evidence" value="ECO:0007669"/>
    <property type="project" value="UniProtKB-KW"/>
</dbReference>
<dbReference type="InterPro" id="IPR001940">
    <property type="entry name" value="Peptidase_S1C"/>
</dbReference>
<evidence type="ECO:0000256" key="9">
    <source>
        <dbReference type="SAM" id="SignalP"/>
    </source>
</evidence>
<evidence type="ECO:0000256" key="3">
    <source>
        <dbReference type="ARBA" id="ARBA00022729"/>
    </source>
</evidence>
<evidence type="ECO:0000256" key="7">
    <source>
        <dbReference type="PIRSR" id="PIRSR611782-1"/>
    </source>
</evidence>
<dbReference type="AlphaFoldDB" id="A0A1H0MSK4"/>
<keyword evidence="2 11" id="KW-0645">Protease</keyword>
<comment type="similarity">
    <text evidence="1">Belongs to the peptidase S1C family.</text>
</comment>
<dbReference type="SUPFAM" id="SSF50494">
    <property type="entry name" value="Trypsin-like serine proteases"/>
    <property type="match status" value="1"/>
</dbReference>
<dbReference type="SUPFAM" id="SSF50156">
    <property type="entry name" value="PDZ domain-like"/>
    <property type="match status" value="2"/>
</dbReference>
<evidence type="ECO:0000259" key="10">
    <source>
        <dbReference type="PROSITE" id="PS50106"/>
    </source>
</evidence>
<dbReference type="InterPro" id="IPR001478">
    <property type="entry name" value="PDZ"/>
</dbReference>
<dbReference type="EMBL" id="FNIT01000015">
    <property type="protein sequence ID" value="SDO83418.1"/>
    <property type="molecule type" value="Genomic_DNA"/>
</dbReference>
<feature type="signal peptide" evidence="9">
    <location>
        <begin position="1"/>
        <end position="25"/>
    </location>
</feature>
<evidence type="ECO:0000256" key="2">
    <source>
        <dbReference type="ARBA" id="ARBA00022670"/>
    </source>
</evidence>
<dbReference type="PANTHER" id="PTHR22939:SF129">
    <property type="entry name" value="SERINE PROTEASE HTRA2, MITOCHONDRIAL"/>
    <property type="match status" value="1"/>
</dbReference>
<feature type="binding site" evidence="8">
    <location>
        <begin position="223"/>
        <end position="225"/>
    </location>
    <ligand>
        <name>substrate</name>
    </ligand>
</feature>
<evidence type="ECO:0000256" key="6">
    <source>
        <dbReference type="ARBA" id="ARBA00022825"/>
    </source>
</evidence>
<dbReference type="InterPro" id="IPR036034">
    <property type="entry name" value="PDZ_sf"/>
</dbReference>
<feature type="domain" description="PDZ" evidence="10">
    <location>
        <begin position="384"/>
        <end position="446"/>
    </location>
</feature>
<reference evidence="11 12" key="1">
    <citation type="submission" date="2016-10" db="EMBL/GenBank/DDBJ databases">
        <authorList>
            <person name="de Groot N.N."/>
        </authorList>
    </citation>
    <scope>NUCLEOTIDE SEQUENCE [LARGE SCALE GENOMIC DNA]</scope>
    <source>
        <strain evidence="12">L7-484,KACC 16230,DSM 25025</strain>
    </source>
</reference>
<dbReference type="SMART" id="SM00228">
    <property type="entry name" value="PDZ"/>
    <property type="match status" value="2"/>
</dbReference>
<dbReference type="STRING" id="1166073.SAMN05192530_11531"/>
<dbReference type="Proteomes" id="UP000198793">
    <property type="component" value="Unassembled WGS sequence"/>
</dbReference>
<dbReference type="GO" id="GO:0004252">
    <property type="term" value="F:serine-type endopeptidase activity"/>
    <property type="evidence" value="ECO:0007669"/>
    <property type="project" value="InterPro"/>
</dbReference>
<dbReference type="PRINTS" id="PR00834">
    <property type="entry name" value="PROTEASES2C"/>
</dbReference>
<feature type="binding site" evidence="8">
    <location>
        <position position="120"/>
    </location>
    <ligand>
        <name>substrate</name>
    </ligand>
</feature>
<protein>
    <submittedName>
        <fullName evidence="11">Do/DeqQ family serine protease</fullName>
    </submittedName>
</protein>
<sequence length="477" mass="50109">MGRSLSVLMASAVMLGFSPAAAVHAQEATAPVASQPITSGARAPTSQAEIKLSFAPLVKTSAPAVVNVYAARAVANRSPFAGDPFFEQFFGRQPSRPRMESSLGSGVLVESSGVLVTNNHVIENADEIRVALADGREFAAKLLLKDARTDLAVLKIEGDEPFPVVPIADSDAAQIGDLVLAIGNPFGIGQTVTNGIVSALARTHVGVNDFGYFIQTDAAINPGNSGGALIDMRGQLVGINTAIFSRSGGSNGIGFAIPSNMVRAFVEAAERGTRFERPYIGAVFTPVTAEIAEALGLPRPNGALVQTVRPGGPAEDAGLREGDVVLAMNGFTIDNPDTLGYRLATAGIGRDAELRVEGSGGEETLRLALQAAPETPARDERRIEGETPFAGASVANLSPRLAEELDMPDTRQGVVVMEVEPGTPAARLGFQPKDVILALNGRKIDSSADLERRAEDGRRGWEIEVERDGKTLVQRVR</sequence>
<keyword evidence="3 9" id="KW-0732">Signal</keyword>
<keyword evidence="4" id="KW-0677">Repeat</keyword>
<dbReference type="Gene3D" id="2.40.10.120">
    <property type="match status" value="1"/>
</dbReference>
<feature type="active site" description="Charge relay system" evidence="7">
    <location>
        <position position="120"/>
    </location>
</feature>
<feature type="binding site" evidence="8">
    <location>
        <position position="150"/>
    </location>
    <ligand>
        <name>substrate</name>
    </ligand>
</feature>
<feature type="active site" description="Charge relay system" evidence="7">
    <location>
        <position position="150"/>
    </location>
</feature>
<evidence type="ECO:0000313" key="12">
    <source>
        <dbReference type="Proteomes" id="UP000198793"/>
    </source>
</evidence>
<dbReference type="PANTHER" id="PTHR22939">
    <property type="entry name" value="SERINE PROTEASE FAMILY S1C HTRA-RELATED"/>
    <property type="match status" value="1"/>
</dbReference>
<keyword evidence="12" id="KW-1185">Reference proteome</keyword>
<gene>
    <name evidence="11" type="ORF">SAMN05192530_11531</name>
</gene>
<evidence type="ECO:0000256" key="4">
    <source>
        <dbReference type="ARBA" id="ARBA00022737"/>
    </source>
</evidence>
<accession>A0A1H0MSK4</accession>
<evidence type="ECO:0000256" key="5">
    <source>
        <dbReference type="ARBA" id="ARBA00022801"/>
    </source>
</evidence>
<organism evidence="11 12">
    <name type="scientific">Aureimonas jatrophae</name>
    <dbReference type="NCBI Taxonomy" id="1166073"/>
    <lineage>
        <taxon>Bacteria</taxon>
        <taxon>Pseudomonadati</taxon>
        <taxon>Pseudomonadota</taxon>
        <taxon>Alphaproteobacteria</taxon>
        <taxon>Hyphomicrobiales</taxon>
        <taxon>Aurantimonadaceae</taxon>
        <taxon>Aureimonas</taxon>
    </lineage>
</organism>
<dbReference type="Pfam" id="PF13180">
    <property type="entry name" value="PDZ_2"/>
    <property type="match status" value="2"/>
</dbReference>
<keyword evidence="6" id="KW-0720">Serine protease</keyword>
<dbReference type="Pfam" id="PF13365">
    <property type="entry name" value="Trypsin_2"/>
    <property type="match status" value="1"/>
</dbReference>
<keyword evidence="5" id="KW-0378">Hydrolase</keyword>
<feature type="active site" description="Charge relay system" evidence="7">
    <location>
        <position position="225"/>
    </location>
</feature>
<name>A0A1H0MSK4_9HYPH</name>
<dbReference type="NCBIfam" id="TIGR02037">
    <property type="entry name" value="degP_htrA_DO"/>
    <property type="match status" value="1"/>
</dbReference>
<feature type="domain" description="PDZ" evidence="10">
    <location>
        <begin position="295"/>
        <end position="335"/>
    </location>
</feature>
<feature type="chain" id="PRO_5038456577" evidence="9">
    <location>
        <begin position="26"/>
        <end position="477"/>
    </location>
</feature>
<proteinExistence type="inferred from homology"/>
<evidence type="ECO:0000256" key="1">
    <source>
        <dbReference type="ARBA" id="ARBA00010541"/>
    </source>
</evidence>
<evidence type="ECO:0000313" key="11">
    <source>
        <dbReference type="EMBL" id="SDO83418.1"/>
    </source>
</evidence>
<dbReference type="Gene3D" id="2.30.42.10">
    <property type="match status" value="2"/>
</dbReference>